<evidence type="ECO:0000313" key="2">
    <source>
        <dbReference type="Proteomes" id="UP000271464"/>
    </source>
</evidence>
<proteinExistence type="predicted"/>
<name>A0ABY6RGL7_9MYCO</name>
<dbReference type="Proteomes" id="UP000271464">
    <property type="component" value="Unassembled WGS sequence"/>
</dbReference>
<reference evidence="1 2" key="1">
    <citation type="submission" date="2018-09" db="EMBL/GenBank/DDBJ databases">
        <authorList>
            <person name="Tagini F."/>
        </authorList>
    </citation>
    <scope>NUCLEOTIDE SEQUENCE [LARGE SCALE GENOMIC DNA]</scope>
    <source>
        <strain evidence="1 2">MK4</strain>
    </source>
</reference>
<comment type="caution">
    <text evidence="1">The sequence shown here is derived from an EMBL/GenBank/DDBJ whole genome shotgun (WGS) entry which is preliminary data.</text>
</comment>
<keyword evidence="2" id="KW-1185">Reference proteome</keyword>
<gene>
    <name evidence="1" type="ORF">LAUMK4_01946</name>
</gene>
<evidence type="ECO:0000313" key="1">
    <source>
        <dbReference type="EMBL" id="VAZ91896.1"/>
    </source>
</evidence>
<accession>A0ABY6RGL7</accession>
<sequence length="147" mass="16180">MGADAVDMSHYMEMFNRHREITRVMEEIPGGVRTTTQSNSPELAAQLQAHVSSMYGHLDQGIQVRCMSQSLPTLFRQANEYRREFIFTATGVIAEETADDPALTAAIRAHAREVTSFVQQGMPAMMQQMMGGDMMGPGGMMGPHGGR</sequence>
<dbReference type="EMBL" id="UPHM01000040">
    <property type="protein sequence ID" value="VAZ91896.1"/>
    <property type="molecule type" value="Genomic_DNA"/>
</dbReference>
<protein>
    <submittedName>
        <fullName evidence="1">Uncharacterized protein</fullName>
    </submittedName>
</protein>
<organism evidence="1 2">
    <name type="scientific">Mycobacterium persicum</name>
    <dbReference type="NCBI Taxonomy" id="1487726"/>
    <lineage>
        <taxon>Bacteria</taxon>
        <taxon>Bacillati</taxon>
        <taxon>Actinomycetota</taxon>
        <taxon>Actinomycetes</taxon>
        <taxon>Mycobacteriales</taxon>
        <taxon>Mycobacteriaceae</taxon>
        <taxon>Mycobacterium</taxon>
    </lineage>
</organism>